<feature type="coiled-coil region" evidence="5">
    <location>
        <begin position="588"/>
        <end position="624"/>
    </location>
</feature>
<sequence length="859" mass="94496">MTAVAAAATAPAGAADGEKPDARATEAGDGAMTDAPNTPAEDGAITEAAAAAGANAAAATWPANAVSAARGEILLTLNQSMKAPKGYAYMPAGDYAAFDSNWLESKKRVRRPSAKVDDGMFASGDDEGGGMFAAPGDDSAKLPEKPDEECTEEELALRKLQRKEQKRRKKEELAKRLAAIEEAKTKVAEIEAKKQLQFARLPPPRPASARPIKATQPYDGYGVSSYGSKKKGSAANLAGVKKLRDGRAVTTQRLQKEYEVEQARDARRKEMIRRCREVLIASKKHKYHKIFLVPVDPKKHGVPDYFDIIKNPMDMGTVKTKLDTKAYLNPAEFCADMRLIFSNGLLYNGTASDAGVMTETVRQLFETAWLNSDLEDYVSIENEIREHEDIEIRNTPATPISLEVAVLEDARAELEKVRREIEELKRAKQEVIYKEDDEDDWDDEPMPRPKSRSRGAVKRQRDPDEDPDFDFDDARMDEDTYKEYKEEGRIRKEIKRERGFRSEGGYSRPRPAPTPSRDMTFDEKSELTMLLGELPEDKQDRVVQIVSEAKQALGQGEEDEIEINIEELPAATLWKLHKYVNGVLRPKKRKLNAAEQLLEAKMREAQAARELAAVEQTLQQVQETGGSYQDVVHLNSAGPSAQKPEKKPVDDDSDTDTDSGDSDSDTSSMDSAEGAGSNPEKRAAVTGAAAPVDQSSNQFAKEAPGIKQNVSKAAVNVQNPSGWENLASSDAPVNASAQAATQDAIPDDLWNEFEAAAQQKQQLDESRKEDEAQAQAERERLEAEKKAAEEAKKVAEEAAKQAEAKAREEARAKAREALENQEQTIDLEEQRIAMKQFGGDGMGGMIGSIDPSKLKQGSE</sequence>
<feature type="coiled-coil region" evidence="5">
    <location>
        <begin position="153"/>
        <end position="193"/>
    </location>
</feature>
<feature type="compositionally biased region" description="Acidic residues" evidence="6">
    <location>
        <begin position="435"/>
        <end position="444"/>
    </location>
</feature>
<evidence type="ECO:0000256" key="2">
    <source>
        <dbReference type="ARBA" id="ARBA00023117"/>
    </source>
</evidence>
<proteinExistence type="predicted"/>
<feature type="region of interest" description="Disordered" evidence="6">
    <location>
        <begin position="1"/>
        <end position="44"/>
    </location>
</feature>
<dbReference type="InterPro" id="IPR001487">
    <property type="entry name" value="Bromodomain"/>
</dbReference>
<organism evidence="9 10">
    <name type="scientific">Ostreococcus lucimarinus (strain CCE9901)</name>
    <dbReference type="NCBI Taxonomy" id="436017"/>
    <lineage>
        <taxon>Eukaryota</taxon>
        <taxon>Viridiplantae</taxon>
        <taxon>Chlorophyta</taxon>
        <taxon>Mamiellophyceae</taxon>
        <taxon>Mamiellales</taxon>
        <taxon>Bathycoccaceae</taxon>
        <taxon>Ostreococcus</taxon>
    </lineage>
</organism>
<evidence type="ECO:0000256" key="6">
    <source>
        <dbReference type="SAM" id="MobiDB-lite"/>
    </source>
</evidence>
<dbReference type="AlphaFoldDB" id="A4RY44"/>
<keyword evidence="1" id="KW-0805">Transcription regulation</keyword>
<feature type="region of interest" description="Disordered" evidence="6">
    <location>
        <begin position="434"/>
        <end position="477"/>
    </location>
</feature>
<name>A4RY44_OSTLU</name>
<dbReference type="EMBL" id="CP000585">
    <property type="protein sequence ID" value="ABO96396.1"/>
    <property type="molecule type" value="Genomic_DNA"/>
</dbReference>
<dbReference type="GeneID" id="5002026"/>
<evidence type="ECO:0000259" key="7">
    <source>
        <dbReference type="PROSITE" id="PS50014"/>
    </source>
</evidence>
<dbReference type="OrthoDB" id="21449at2759"/>
<dbReference type="PROSITE" id="PS50014">
    <property type="entry name" value="BROMODOMAIN_2"/>
    <property type="match status" value="1"/>
</dbReference>
<dbReference type="InterPro" id="IPR027353">
    <property type="entry name" value="NET_dom"/>
</dbReference>
<dbReference type="Gene3D" id="1.20.920.10">
    <property type="entry name" value="Bromodomain-like"/>
    <property type="match status" value="1"/>
</dbReference>
<evidence type="ECO:0000256" key="3">
    <source>
        <dbReference type="ARBA" id="ARBA00023163"/>
    </source>
</evidence>
<evidence type="ECO:0000313" key="10">
    <source>
        <dbReference type="Proteomes" id="UP000001568"/>
    </source>
</evidence>
<keyword evidence="2 4" id="KW-0103">Bromodomain</keyword>
<keyword evidence="10" id="KW-1185">Reference proteome</keyword>
<feature type="compositionally biased region" description="Low complexity" evidence="6">
    <location>
        <begin position="1"/>
        <end position="15"/>
    </location>
</feature>
<dbReference type="InterPro" id="IPR036427">
    <property type="entry name" value="Bromodomain-like_sf"/>
</dbReference>
<accession>A4RY44</accession>
<dbReference type="HOGENOM" id="CLU_335051_0_0_1"/>
<evidence type="ECO:0000256" key="1">
    <source>
        <dbReference type="ARBA" id="ARBA00023015"/>
    </source>
</evidence>
<feature type="compositionally biased region" description="Basic and acidic residues" evidence="6">
    <location>
        <begin position="762"/>
        <end position="818"/>
    </location>
</feature>
<evidence type="ECO:0000259" key="8">
    <source>
        <dbReference type="PROSITE" id="PS51525"/>
    </source>
</evidence>
<feature type="compositionally biased region" description="Basic and acidic residues" evidence="6">
    <location>
        <begin position="16"/>
        <end position="26"/>
    </location>
</feature>
<feature type="coiled-coil region" evidence="5">
    <location>
        <begin position="400"/>
        <end position="434"/>
    </location>
</feature>
<evidence type="ECO:0000256" key="5">
    <source>
        <dbReference type="SAM" id="Coils"/>
    </source>
</evidence>
<evidence type="ECO:0000256" key="4">
    <source>
        <dbReference type="PROSITE-ProRule" id="PRU00035"/>
    </source>
</evidence>
<dbReference type="RefSeq" id="XP_001418103.1">
    <property type="nucleotide sequence ID" value="XM_001418066.1"/>
</dbReference>
<dbReference type="PROSITE" id="PS51525">
    <property type="entry name" value="NET"/>
    <property type="match status" value="1"/>
</dbReference>
<evidence type="ECO:0008006" key="11">
    <source>
        <dbReference type="Google" id="ProtNLM"/>
    </source>
</evidence>
<dbReference type="Pfam" id="PF00439">
    <property type="entry name" value="Bromodomain"/>
    <property type="match status" value="1"/>
</dbReference>
<dbReference type="SUPFAM" id="SSF47370">
    <property type="entry name" value="Bromodomain"/>
    <property type="match status" value="1"/>
</dbReference>
<feature type="domain" description="NET" evidence="8">
    <location>
        <begin position="509"/>
        <end position="591"/>
    </location>
</feature>
<dbReference type="Gramene" id="ABO96396">
    <property type="protein sequence ID" value="ABO96396"/>
    <property type="gene ID" value="OSTLU_15581"/>
</dbReference>
<feature type="region of interest" description="Disordered" evidence="6">
    <location>
        <begin position="494"/>
        <end position="519"/>
    </location>
</feature>
<dbReference type="OMA" id="RNAVETM"/>
<feature type="region of interest" description="Disordered" evidence="6">
    <location>
        <begin position="721"/>
        <end position="859"/>
    </location>
</feature>
<dbReference type="PRINTS" id="PR00503">
    <property type="entry name" value="BROMODOMAIN"/>
</dbReference>
<keyword evidence="3" id="KW-0804">Transcription</keyword>
<protein>
    <recommendedName>
        <fullName evidence="11">Bromo domain-containing protein</fullName>
    </recommendedName>
</protein>
<feature type="compositionally biased region" description="Basic residues" evidence="6">
    <location>
        <begin position="449"/>
        <end position="458"/>
    </location>
</feature>
<dbReference type="InterPro" id="IPR038336">
    <property type="entry name" value="NET_sf"/>
</dbReference>
<feature type="compositionally biased region" description="Acidic residues" evidence="6">
    <location>
        <begin position="651"/>
        <end position="664"/>
    </location>
</feature>
<feature type="region of interest" description="Disordered" evidence="6">
    <location>
        <begin position="625"/>
        <end position="706"/>
    </location>
</feature>
<dbReference type="Proteomes" id="UP000001568">
    <property type="component" value="Chromosome 5"/>
</dbReference>
<keyword evidence="5" id="KW-0175">Coiled coil</keyword>
<dbReference type="Pfam" id="PF17035">
    <property type="entry name" value="BET"/>
    <property type="match status" value="1"/>
</dbReference>
<reference evidence="9 10" key="1">
    <citation type="journal article" date="2007" name="Proc. Natl. Acad. Sci. U.S.A.">
        <title>The tiny eukaryote Ostreococcus provides genomic insights into the paradox of plankton speciation.</title>
        <authorList>
            <person name="Palenik B."/>
            <person name="Grimwood J."/>
            <person name="Aerts A."/>
            <person name="Rouze P."/>
            <person name="Salamov A."/>
            <person name="Putnam N."/>
            <person name="Dupont C."/>
            <person name="Jorgensen R."/>
            <person name="Derelle E."/>
            <person name="Rombauts S."/>
            <person name="Zhou K."/>
            <person name="Otillar R."/>
            <person name="Merchant S.S."/>
            <person name="Podell S."/>
            <person name="Gaasterland T."/>
            <person name="Napoli C."/>
            <person name="Gendler K."/>
            <person name="Manuell A."/>
            <person name="Tai V."/>
            <person name="Vallon O."/>
            <person name="Piganeau G."/>
            <person name="Jancek S."/>
            <person name="Heijde M."/>
            <person name="Jabbari K."/>
            <person name="Bowler C."/>
            <person name="Lohr M."/>
            <person name="Robbens S."/>
            <person name="Werner G."/>
            <person name="Dubchak I."/>
            <person name="Pazour G.J."/>
            <person name="Ren Q."/>
            <person name="Paulsen I."/>
            <person name="Delwiche C."/>
            <person name="Schmutz J."/>
            <person name="Rokhsar D."/>
            <person name="Van de Peer Y."/>
            <person name="Moreau H."/>
            <person name="Grigoriev I.V."/>
        </authorList>
    </citation>
    <scope>NUCLEOTIDE SEQUENCE [LARGE SCALE GENOMIC DNA]</scope>
    <source>
        <strain evidence="9 10">CCE9901</strain>
    </source>
</reference>
<gene>
    <name evidence="9" type="primary">GTE3502</name>
    <name evidence="9" type="ORF">OSTLU_15581</name>
</gene>
<dbReference type="Gene3D" id="1.20.1270.220">
    <property type="match status" value="1"/>
</dbReference>
<dbReference type="KEGG" id="olu:OSTLU_15581"/>
<dbReference type="SMART" id="SM00297">
    <property type="entry name" value="BROMO"/>
    <property type="match status" value="1"/>
</dbReference>
<dbReference type="PANTHER" id="PTHR45926">
    <property type="entry name" value="OSJNBA0053K19.4 PROTEIN"/>
    <property type="match status" value="1"/>
</dbReference>
<dbReference type="eggNOG" id="KOG1474">
    <property type="taxonomic scope" value="Eukaryota"/>
</dbReference>
<feature type="domain" description="Bromo" evidence="7">
    <location>
        <begin position="283"/>
        <end position="355"/>
    </location>
</feature>
<evidence type="ECO:0000313" key="9">
    <source>
        <dbReference type="EMBL" id="ABO96396.1"/>
    </source>
</evidence>